<evidence type="ECO:0000313" key="2">
    <source>
        <dbReference type="EMBL" id="GLL07805.1"/>
    </source>
</evidence>
<comment type="caution">
    <text evidence="2">The sequence shown here is derived from an EMBL/GenBank/DDBJ whole genome shotgun (WGS) entry which is preliminary data.</text>
</comment>
<organism evidence="2 3">
    <name type="scientific">Dactylosporangium matsuzakiense</name>
    <dbReference type="NCBI Taxonomy" id="53360"/>
    <lineage>
        <taxon>Bacteria</taxon>
        <taxon>Bacillati</taxon>
        <taxon>Actinomycetota</taxon>
        <taxon>Actinomycetes</taxon>
        <taxon>Micromonosporales</taxon>
        <taxon>Micromonosporaceae</taxon>
        <taxon>Dactylosporangium</taxon>
    </lineage>
</organism>
<feature type="compositionally biased region" description="Basic and acidic residues" evidence="1">
    <location>
        <begin position="52"/>
        <end position="66"/>
    </location>
</feature>
<sequence length="66" mass="6977">MTDNGPAYKSHAWRDACTDLGITPKETDPTPQPAACHPSPDRPTSLVGTPKTAHEADDEARIPAPA</sequence>
<accession>A0A9W6KWQ7</accession>
<dbReference type="EMBL" id="BSFP01000112">
    <property type="protein sequence ID" value="GLL07805.1"/>
    <property type="molecule type" value="Genomic_DNA"/>
</dbReference>
<keyword evidence="3" id="KW-1185">Reference proteome</keyword>
<gene>
    <name evidence="2" type="ORF">GCM10017581_095630</name>
</gene>
<reference evidence="2" key="1">
    <citation type="journal article" date="2014" name="Int. J. Syst. Evol. Microbiol.">
        <title>Complete genome sequence of Corynebacterium casei LMG S-19264T (=DSM 44701T), isolated from a smear-ripened cheese.</title>
        <authorList>
            <consortium name="US DOE Joint Genome Institute (JGI-PGF)"/>
            <person name="Walter F."/>
            <person name="Albersmeier A."/>
            <person name="Kalinowski J."/>
            <person name="Ruckert C."/>
        </authorList>
    </citation>
    <scope>NUCLEOTIDE SEQUENCE</scope>
    <source>
        <strain evidence="2">VKM Ac-1321</strain>
    </source>
</reference>
<feature type="region of interest" description="Disordered" evidence="1">
    <location>
        <begin position="20"/>
        <end position="66"/>
    </location>
</feature>
<dbReference type="AlphaFoldDB" id="A0A9W6KWQ7"/>
<dbReference type="Proteomes" id="UP001143480">
    <property type="component" value="Unassembled WGS sequence"/>
</dbReference>
<name>A0A9W6KWQ7_9ACTN</name>
<evidence type="ECO:0000256" key="1">
    <source>
        <dbReference type="SAM" id="MobiDB-lite"/>
    </source>
</evidence>
<proteinExistence type="predicted"/>
<evidence type="ECO:0000313" key="3">
    <source>
        <dbReference type="Proteomes" id="UP001143480"/>
    </source>
</evidence>
<reference evidence="2" key="2">
    <citation type="submission" date="2023-01" db="EMBL/GenBank/DDBJ databases">
        <authorList>
            <person name="Sun Q."/>
            <person name="Evtushenko L."/>
        </authorList>
    </citation>
    <scope>NUCLEOTIDE SEQUENCE</scope>
    <source>
        <strain evidence="2">VKM Ac-1321</strain>
    </source>
</reference>
<protein>
    <submittedName>
        <fullName evidence="2">Uncharacterized protein</fullName>
    </submittedName>
</protein>